<organism evidence="1">
    <name type="scientific">marine sediment metagenome</name>
    <dbReference type="NCBI Taxonomy" id="412755"/>
    <lineage>
        <taxon>unclassified sequences</taxon>
        <taxon>metagenomes</taxon>
        <taxon>ecological metagenomes</taxon>
    </lineage>
</organism>
<feature type="non-terminal residue" evidence="1">
    <location>
        <position position="80"/>
    </location>
</feature>
<proteinExistence type="predicted"/>
<dbReference type="AlphaFoldDB" id="A0A0F8Y2W3"/>
<protein>
    <submittedName>
        <fullName evidence="1">Uncharacterized protein</fullName>
    </submittedName>
</protein>
<reference evidence="1" key="1">
    <citation type="journal article" date="2015" name="Nature">
        <title>Complex archaea that bridge the gap between prokaryotes and eukaryotes.</title>
        <authorList>
            <person name="Spang A."/>
            <person name="Saw J.H."/>
            <person name="Jorgensen S.L."/>
            <person name="Zaremba-Niedzwiedzka K."/>
            <person name="Martijn J."/>
            <person name="Lind A.E."/>
            <person name="van Eijk R."/>
            <person name="Schleper C."/>
            <person name="Guy L."/>
            <person name="Ettema T.J."/>
        </authorList>
    </citation>
    <scope>NUCLEOTIDE SEQUENCE</scope>
</reference>
<evidence type="ECO:0000313" key="1">
    <source>
        <dbReference type="EMBL" id="KKK67875.1"/>
    </source>
</evidence>
<gene>
    <name evidence="1" type="ORF">LCGC14_2949730</name>
</gene>
<sequence length="80" mass="9343">MSGVTINYCAESFDGVLVEYTNGETKRFTGFHFKLDYYDGDPYVEMIAISVPNVVENMFLKYYILIFYDPNQLTSQHHLK</sequence>
<dbReference type="EMBL" id="LAZR01059398">
    <property type="protein sequence ID" value="KKK67875.1"/>
    <property type="molecule type" value="Genomic_DNA"/>
</dbReference>
<comment type="caution">
    <text evidence="1">The sequence shown here is derived from an EMBL/GenBank/DDBJ whole genome shotgun (WGS) entry which is preliminary data.</text>
</comment>
<name>A0A0F8Y2W3_9ZZZZ</name>
<accession>A0A0F8Y2W3</accession>